<dbReference type="CDD" id="cd06588">
    <property type="entry name" value="PhnB_like"/>
    <property type="match status" value="1"/>
</dbReference>
<accession>A0ABV1NWS2</accession>
<dbReference type="SUPFAM" id="SSF54593">
    <property type="entry name" value="Glyoxalase/Bleomycin resistance protein/Dihydroxybiphenyl dioxygenase"/>
    <property type="match status" value="1"/>
</dbReference>
<dbReference type="Pfam" id="PF00903">
    <property type="entry name" value="Glyoxalase"/>
    <property type="match status" value="1"/>
</dbReference>
<dbReference type="InterPro" id="IPR004360">
    <property type="entry name" value="Glyas_Fos-R_dOase_dom"/>
</dbReference>
<gene>
    <name evidence="2" type="ORF">V6R90_06650</name>
</gene>
<dbReference type="InterPro" id="IPR029068">
    <property type="entry name" value="Glyas_Bleomycin-R_OHBP_Dase"/>
</dbReference>
<sequence>MPVLLNPYLHLHGTAREAMTHYQSLFGGELDVMTFAQMGEQGEHADQVMHAMLRGEHGVTLMAADVPPGMTVAPGDTVTLSLSGDDEPRLRGWFEALAEGGQVHVPLERQVWGDVFGQCADRFCVTWLVNIAAPA</sequence>
<feature type="domain" description="Glyoxalase/fosfomycin resistance/dioxygenase" evidence="1">
    <location>
        <begin position="15"/>
        <end position="127"/>
    </location>
</feature>
<protein>
    <submittedName>
        <fullName evidence="2">VOC family protein</fullName>
    </submittedName>
</protein>
<dbReference type="Gene3D" id="3.10.180.10">
    <property type="entry name" value="2,3-Dihydroxybiphenyl 1,2-Dioxygenase, domain 1"/>
    <property type="match status" value="1"/>
</dbReference>
<evidence type="ECO:0000313" key="2">
    <source>
        <dbReference type="EMBL" id="MEQ7846953.1"/>
    </source>
</evidence>
<comment type="caution">
    <text evidence="2">The sequence shown here is derived from an EMBL/GenBank/DDBJ whole genome shotgun (WGS) entry which is preliminary data.</text>
</comment>
<name>A0ABV1NWS2_9ACTN</name>
<reference evidence="2 3" key="1">
    <citation type="submission" date="2024-02" db="EMBL/GenBank/DDBJ databases">
        <title>Full genome sequence of Nocardioides kribbensis.</title>
        <authorList>
            <person name="Poletto B.L."/>
            <person name="Silva G."/>
            <person name="Galante D."/>
            <person name="Campos K.R."/>
            <person name="Santos M.B.N."/>
            <person name="Sacchi C.T."/>
        </authorList>
    </citation>
    <scope>NUCLEOTIDE SEQUENCE [LARGE SCALE GENOMIC DNA]</scope>
    <source>
        <strain evidence="2 3">O4R</strain>
    </source>
</reference>
<dbReference type="EMBL" id="JBEGDP010000005">
    <property type="protein sequence ID" value="MEQ7846953.1"/>
    <property type="molecule type" value="Genomic_DNA"/>
</dbReference>
<dbReference type="Proteomes" id="UP001482520">
    <property type="component" value="Unassembled WGS sequence"/>
</dbReference>
<dbReference type="PANTHER" id="PTHR33990">
    <property type="entry name" value="PROTEIN YJDN-RELATED"/>
    <property type="match status" value="1"/>
</dbReference>
<organism evidence="2 3">
    <name type="scientific">Nocardioides kribbensis</name>
    <dbReference type="NCBI Taxonomy" id="305517"/>
    <lineage>
        <taxon>Bacteria</taxon>
        <taxon>Bacillati</taxon>
        <taxon>Actinomycetota</taxon>
        <taxon>Actinomycetes</taxon>
        <taxon>Propionibacteriales</taxon>
        <taxon>Nocardioidaceae</taxon>
        <taxon>Nocardioides</taxon>
    </lineage>
</organism>
<dbReference type="PANTHER" id="PTHR33990:SF1">
    <property type="entry name" value="PROTEIN YJDN"/>
    <property type="match status" value="1"/>
</dbReference>
<evidence type="ECO:0000259" key="1">
    <source>
        <dbReference type="Pfam" id="PF00903"/>
    </source>
</evidence>
<proteinExistence type="predicted"/>
<keyword evidence="3" id="KW-1185">Reference proteome</keyword>
<dbReference type="InterPro" id="IPR028973">
    <property type="entry name" value="PhnB-like"/>
</dbReference>
<dbReference type="RefSeq" id="WP_349804175.1">
    <property type="nucleotide sequence ID" value="NZ_JBEGDP010000005.1"/>
</dbReference>
<evidence type="ECO:0000313" key="3">
    <source>
        <dbReference type="Proteomes" id="UP001482520"/>
    </source>
</evidence>